<accession>A0A4V0YFK8</accession>
<reference evidence="2 3" key="1">
    <citation type="submission" date="2019-01" db="EMBL/GenBank/DDBJ databases">
        <title>Genome sequencing of strain FW100M-2.</title>
        <authorList>
            <person name="Heo J."/>
            <person name="Kim S.-J."/>
            <person name="Kim J.-S."/>
            <person name="Hong S.-B."/>
            <person name="Kwon S.-W."/>
        </authorList>
    </citation>
    <scope>NUCLEOTIDE SEQUENCE [LARGE SCALE GENOMIC DNA]</scope>
    <source>
        <strain evidence="2 3">FW100M-2</strain>
    </source>
</reference>
<keyword evidence="3" id="KW-1185">Reference proteome</keyword>
<dbReference type="AlphaFoldDB" id="A0A4V0YFK8"/>
<feature type="chain" id="PRO_5039322283" description="DUF4367 domain-containing protein" evidence="1">
    <location>
        <begin position="20"/>
        <end position="179"/>
    </location>
</feature>
<sequence>MKKLSLLFFLVWMVLAAGCQNQNSDKQLVTAQNLIDNASLNFQIPKLDGYDVSSVQLTYPPKENQGAAGGNHLDVLVAYTANKGELIQPANEQNTSGEKQFLYGPYEGNTAIEITYSNRTSDLDSSETIDIGGNKLQKAITGGHTFLLFHNGNGSILMNYNHLDDETISKITAEIVKQK</sequence>
<dbReference type="OrthoDB" id="2609187at2"/>
<dbReference type="RefSeq" id="WP_129443467.1">
    <property type="nucleotide sequence ID" value="NZ_CP035492.1"/>
</dbReference>
<proteinExistence type="predicted"/>
<evidence type="ECO:0000313" key="2">
    <source>
        <dbReference type="EMBL" id="QAY68061.1"/>
    </source>
</evidence>
<evidence type="ECO:0000256" key="1">
    <source>
        <dbReference type="SAM" id="SignalP"/>
    </source>
</evidence>
<keyword evidence="1" id="KW-0732">Signal</keyword>
<organism evidence="2 3">
    <name type="scientific">Paenibacillus protaetiae</name>
    <dbReference type="NCBI Taxonomy" id="2509456"/>
    <lineage>
        <taxon>Bacteria</taxon>
        <taxon>Bacillati</taxon>
        <taxon>Bacillota</taxon>
        <taxon>Bacilli</taxon>
        <taxon>Bacillales</taxon>
        <taxon>Paenibacillaceae</taxon>
        <taxon>Paenibacillus</taxon>
    </lineage>
</organism>
<dbReference type="EMBL" id="CP035492">
    <property type="protein sequence ID" value="QAY68061.1"/>
    <property type="molecule type" value="Genomic_DNA"/>
</dbReference>
<gene>
    <name evidence="2" type="ORF">ET464_18500</name>
</gene>
<dbReference type="PROSITE" id="PS51257">
    <property type="entry name" value="PROKAR_LIPOPROTEIN"/>
    <property type="match status" value="1"/>
</dbReference>
<feature type="signal peptide" evidence="1">
    <location>
        <begin position="1"/>
        <end position="19"/>
    </location>
</feature>
<dbReference type="Proteomes" id="UP000293568">
    <property type="component" value="Chromosome"/>
</dbReference>
<dbReference type="KEGG" id="pprt:ET464_18500"/>
<evidence type="ECO:0000313" key="3">
    <source>
        <dbReference type="Proteomes" id="UP000293568"/>
    </source>
</evidence>
<evidence type="ECO:0008006" key="4">
    <source>
        <dbReference type="Google" id="ProtNLM"/>
    </source>
</evidence>
<name>A0A4V0YFK8_9BACL</name>
<protein>
    <recommendedName>
        <fullName evidence="4">DUF4367 domain-containing protein</fullName>
    </recommendedName>
</protein>